<accession>A0A840D663</accession>
<dbReference type="GO" id="GO:0003677">
    <property type="term" value="F:DNA binding"/>
    <property type="evidence" value="ECO:0007669"/>
    <property type="project" value="InterPro"/>
</dbReference>
<dbReference type="PROSITE" id="PS51898">
    <property type="entry name" value="TYR_RECOMBINASE"/>
    <property type="match status" value="1"/>
</dbReference>
<dbReference type="Pfam" id="PF00589">
    <property type="entry name" value="Phage_integrase"/>
    <property type="match status" value="1"/>
</dbReference>
<dbReference type="InterPro" id="IPR013762">
    <property type="entry name" value="Integrase-like_cat_sf"/>
</dbReference>
<dbReference type="InterPro" id="IPR011010">
    <property type="entry name" value="DNA_brk_join_enz"/>
</dbReference>
<keyword evidence="4" id="KW-1185">Reference proteome</keyword>
<dbReference type="AlphaFoldDB" id="A0A840D663"/>
<dbReference type="SUPFAM" id="SSF56349">
    <property type="entry name" value="DNA breaking-rejoining enzymes"/>
    <property type="match status" value="1"/>
</dbReference>
<gene>
    <name evidence="3" type="ORF">GGR06_004312</name>
</gene>
<protein>
    <submittedName>
        <fullName evidence="3">Site-specific recombinase XerD</fullName>
    </submittedName>
</protein>
<evidence type="ECO:0000313" key="4">
    <source>
        <dbReference type="Proteomes" id="UP000560658"/>
    </source>
</evidence>
<dbReference type="InterPro" id="IPR002104">
    <property type="entry name" value="Integrase_catalytic"/>
</dbReference>
<dbReference type="EMBL" id="JACIER010000044">
    <property type="protein sequence ID" value="MBB4046471.1"/>
    <property type="molecule type" value="Genomic_DNA"/>
</dbReference>
<evidence type="ECO:0000259" key="2">
    <source>
        <dbReference type="PROSITE" id="PS51898"/>
    </source>
</evidence>
<comment type="caution">
    <text evidence="3">The sequence shown here is derived from an EMBL/GenBank/DDBJ whole genome shotgun (WGS) entry which is preliminary data.</text>
</comment>
<proteinExistence type="predicted"/>
<dbReference type="GO" id="GO:0006310">
    <property type="term" value="P:DNA recombination"/>
    <property type="evidence" value="ECO:0007669"/>
    <property type="project" value="UniProtKB-KW"/>
</dbReference>
<feature type="domain" description="Tyr recombinase" evidence="2">
    <location>
        <begin position="214"/>
        <end position="398"/>
    </location>
</feature>
<evidence type="ECO:0000256" key="1">
    <source>
        <dbReference type="ARBA" id="ARBA00023172"/>
    </source>
</evidence>
<keyword evidence="1" id="KW-0233">DNA recombination</keyword>
<dbReference type="GO" id="GO:0015074">
    <property type="term" value="P:DNA integration"/>
    <property type="evidence" value="ECO:0007669"/>
    <property type="project" value="InterPro"/>
</dbReference>
<dbReference type="Gene3D" id="1.10.443.10">
    <property type="entry name" value="Intergrase catalytic core"/>
    <property type="match status" value="1"/>
</dbReference>
<dbReference type="Proteomes" id="UP000560658">
    <property type="component" value="Unassembled WGS sequence"/>
</dbReference>
<reference evidence="3" key="1">
    <citation type="submission" date="2020-08" db="EMBL/GenBank/DDBJ databases">
        <title>Genomic Encyclopedia of Type Strains, Phase IV (KMG-IV): sequencing the most valuable type-strain genomes for metagenomic binning, comparative biology and taxonomic classification.</title>
        <authorList>
            <person name="Goeker M."/>
        </authorList>
    </citation>
    <scope>NUCLEOTIDE SEQUENCE [LARGE SCALE GENOMIC DNA]</scope>
    <source>
        <strain evidence="3">DSM 105720</strain>
    </source>
</reference>
<evidence type="ECO:0000313" key="3">
    <source>
        <dbReference type="EMBL" id="MBB4046471.1"/>
    </source>
</evidence>
<name>A0A840D663_9BACE</name>
<sequence length="412" mass="47630">MDMSNLKLKQHLLMDYLSKVGYCANKQRSIEKCIELVLIKGSSSNITTYEDLFFQEVQEQGLTPESYRFKSLRRSLGQLKNFDLYGKYPDGNYTGFIYVTNGFDNLNDYYKSLAIYHLENGMCTGKRKNTVRIEYLCAILFYKHFQDNGAEVLEEATPKMICSFFHDGIKQIRGIGYLGHIRALMKILRLREPKQAEQADYILNFLPNIPKAYKNFEFLSKDESDCIRKYLENPDNTLSLKERTIGWLLYFYGLRGSDITAMRFDNIDWRKDIITLIQSKTDYPLTLPLNAVTGNSLFDYITTERAESDINTIFIPSKNPHTPYKKIAHIVMKIFKCAHVRDKGGCKGVRLFRHHFVTYLLSCGVECSVVSSLTGHMSPESLKFYADADHEHLKECALDISSYTVPFNLFDI</sequence>
<organism evidence="3 4">
    <name type="scientific">Bacteroides reticulotermitis</name>
    <dbReference type="NCBI Taxonomy" id="1133319"/>
    <lineage>
        <taxon>Bacteria</taxon>
        <taxon>Pseudomonadati</taxon>
        <taxon>Bacteroidota</taxon>
        <taxon>Bacteroidia</taxon>
        <taxon>Bacteroidales</taxon>
        <taxon>Bacteroidaceae</taxon>
        <taxon>Bacteroides</taxon>
    </lineage>
</organism>
<dbReference type="RefSeq" id="WP_081741588.1">
    <property type="nucleotide sequence ID" value="NZ_JACIER010000044.1"/>
</dbReference>